<sequence>MPEVTIVYWRDIPAQVIVGRGRRAVKQPLAERFEQAIDRAAMKSGAAGTDDYLAEWRKAAPYPVDGEPAEVAAAEAARLEAEFDSARLKSLIDSDGRA</sequence>
<dbReference type="Proteomes" id="UP001597135">
    <property type="component" value="Unassembled WGS sequence"/>
</dbReference>
<name>A0ABW3ZF27_9RHOB</name>
<evidence type="ECO:0000313" key="2">
    <source>
        <dbReference type="EMBL" id="MFD1341744.1"/>
    </source>
</evidence>
<gene>
    <name evidence="2" type="ORF">ACFQ4E_04860</name>
</gene>
<dbReference type="InterPro" id="IPR025989">
    <property type="entry name" value="Virulence_F_dom"/>
</dbReference>
<organism evidence="2 3">
    <name type="scientific">Litorisediminicola beolgyonensis</name>
    <dbReference type="NCBI Taxonomy" id="1173614"/>
    <lineage>
        <taxon>Bacteria</taxon>
        <taxon>Pseudomonadati</taxon>
        <taxon>Pseudomonadota</taxon>
        <taxon>Alphaproteobacteria</taxon>
        <taxon>Rhodobacterales</taxon>
        <taxon>Paracoccaceae</taxon>
        <taxon>Litorisediminicola</taxon>
    </lineage>
</organism>
<proteinExistence type="predicted"/>
<dbReference type="EMBL" id="JBHTMU010000006">
    <property type="protein sequence ID" value="MFD1341744.1"/>
    <property type="molecule type" value="Genomic_DNA"/>
</dbReference>
<dbReference type="RefSeq" id="WP_386801812.1">
    <property type="nucleotide sequence ID" value="NZ_JBHTMU010000006.1"/>
</dbReference>
<evidence type="ECO:0000259" key="1">
    <source>
        <dbReference type="Pfam" id="PF13769"/>
    </source>
</evidence>
<comment type="caution">
    <text evidence="2">The sequence shown here is derived from an EMBL/GenBank/DDBJ whole genome shotgun (WGS) entry which is preliminary data.</text>
</comment>
<keyword evidence="3" id="KW-1185">Reference proteome</keyword>
<evidence type="ECO:0000313" key="3">
    <source>
        <dbReference type="Proteomes" id="UP001597135"/>
    </source>
</evidence>
<protein>
    <submittedName>
        <fullName evidence="2">Virulence factor</fullName>
    </submittedName>
</protein>
<accession>A0ABW3ZF27</accession>
<feature type="domain" description="Virulence factor" evidence="1">
    <location>
        <begin position="7"/>
        <end position="92"/>
    </location>
</feature>
<dbReference type="Pfam" id="PF13769">
    <property type="entry name" value="Virulence_fact"/>
    <property type="match status" value="1"/>
</dbReference>
<reference evidence="3" key="1">
    <citation type="journal article" date="2019" name="Int. J. Syst. Evol. Microbiol.">
        <title>The Global Catalogue of Microorganisms (GCM) 10K type strain sequencing project: providing services to taxonomists for standard genome sequencing and annotation.</title>
        <authorList>
            <consortium name="The Broad Institute Genomics Platform"/>
            <consortium name="The Broad Institute Genome Sequencing Center for Infectious Disease"/>
            <person name="Wu L."/>
            <person name="Ma J."/>
        </authorList>
    </citation>
    <scope>NUCLEOTIDE SEQUENCE [LARGE SCALE GENOMIC DNA]</scope>
    <source>
        <strain evidence="3">CCUG 62953</strain>
    </source>
</reference>